<dbReference type="Pfam" id="PF04932">
    <property type="entry name" value="Wzy_C"/>
    <property type="match status" value="1"/>
</dbReference>
<gene>
    <name evidence="8" type="ORF">F6B40_03170</name>
</gene>
<evidence type="ECO:0000256" key="4">
    <source>
        <dbReference type="ARBA" id="ARBA00023136"/>
    </source>
</evidence>
<evidence type="ECO:0000256" key="1">
    <source>
        <dbReference type="ARBA" id="ARBA00004141"/>
    </source>
</evidence>
<evidence type="ECO:0000259" key="7">
    <source>
        <dbReference type="Pfam" id="PF04932"/>
    </source>
</evidence>
<dbReference type="PANTHER" id="PTHR37422">
    <property type="entry name" value="TEICHURONIC ACID BIOSYNTHESIS PROTEIN TUAE"/>
    <property type="match status" value="1"/>
</dbReference>
<feature type="transmembrane region" description="Helical" evidence="6">
    <location>
        <begin position="39"/>
        <end position="57"/>
    </location>
</feature>
<dbReference type="RefSeq" id="WP_150892068.1">
    <property type="nucleotide sequence ID" value="NZ_VYUY01000005.1"/>
</dbReference>
<keyword evidence="4 6" id="KW-0472">Membrane</keyword>
<evidence type="ECO:0000313" key="8">
    <source>
        <dbReference type="EMBL" id="KAA9135529.1"/>
    </source>
</evidence>
<accession>A0A5N0TQ58</accession>
<keyword evidence="2 6" id="KW-0812">Transmembrane</keyword>
<sequence length="472" mass="50036">MTLTSGEARGDHGIRAGTSSAAAPSDAAVPSDRHGSVPFLLRAAAFSIFFFPSSMVVDGFGAAGTVPMILGCLLLGFWVASSAWGLHRPLTMRFPGRAAGALFFLAVGGSYIALHGGWITRTDEVGLAAADRWMILVAASLGFILVAGETVRTMADALQLTRWILGGAFFCTLVGAVQLFTHVNPMEWFNALMPGFTDNGGDTPFQQRGNLMRVAGSTFHSIEYAVVSAMLLPLSIWRALHDPVGRRWFHWVQTAFLVFAIASTVSRSGTLGAAVALVVFVPFLPRVAKRAALIVLPLVIVTLFVTFPGFLGTLTSALTANASDPSIATRTNNYPRVMRIVDENPWFGLGPGNYRAENALQILDNQYLNAAVSIGLVGLALLVVYLWLPAISTVFAARAARSPALRSLAGATAGGLAVGAVCSATFDSLSFPVFALVYPLLVGLSGGVWRMVQNEPRLLGRRTPLTSGHSGE</sequence>
<evidence type="ECO:0000313" key="9">
    <source>
        <dbReference type="Proteomes" id="UP000326838"/>
    </source>
</evidence>
<proteinExistence type="predicted"/>
<comment type="subcellular location">
    <subcellularLocation>
        <location evidence="1">Membrane</location>
        <topology evidence="1">Multi-pass membrane protein</topology>
    </subcellularLocation>
</comment>
<name>A0A5N0TQ58_9MICO</name>
<dbReference type="PANTHER" id="PTHR37422:SF13">
    <property type="entry name" value="LIPOPOLYSACCHARIDE BIOSYNTHESIS PROTEIN PA4999-RELATED"/>
    <property type="match status" value="1"/>
</dbReference>
<dbReference type="GO" id="GO:0016874">
    <property type="term" value="F:ligase activity"/>
    <property type="evidence" value="ECO:0007669"/>
    <property type="project" value="UniProtKB-KW"/>
</dbReference>
<dbReference type="EMBL" id="VYUY01000005">
    <property type="protein sequence ID" value="KAA9135529.1"/>
    <property type="molecule type" value="Genomic_DNA"/>
</dbReference>
<feature type="transmembrane region" description="Helical" evidence="6">
    <location>
        <begin position="63"/>
        <end position="86"/>
    </location>
</feature>
<keyword evidence="3 6" id="KW-1133">Transmembrane helix</keyword>
<feature type="transmembrane region" description="Helical" evidence="6">
    <location>
        <begin position="432"/>
        <end position="452"/>
    </location>
</feature>
<evidence type="ECO:0000256" key="5">
    <source>
        <dbReference type="SAM" id="MobiDB-lite"/>
    </source>
</evidence>
<feature type="transmembrane region" description="Helical" evidence="6">
    <location>
        <begin position="291"/>
        <end position="311"/>
    </location>
</feature>
<dbReference type="Proteomes" id="UP000326838">
    <property type="component" value="Unassembled WGS sequence"/>
</dbReference>
<comment type="caution">
    <text evidence="8">The sequence shown here is derived from an EMBL/GenBank/DDBJ whole genome shotgun (WGS) entry which is preliminary data.</text>
</comment>
<feature type="compositionally biased region" description="Low complexity" evidence="5">
    <location>
        <begin position="19"/>
        <end position="30"/>
    </location>
</feature>
<feature type="transmembrane region" description="Helical" evidence="6">
    <location>
        <begin position="256"/>
        <end position="284"/>
    </location>
</feature>
<evidence type="ECO:0000256" key="3">
    <source>
        <dbReference type="ARBA" id="ARBA00022989"/>
    </source>
</evidence>
<evidence type="ECO:0000256" key="2">
    <source>
        <dbReference type="ARBA" id="ARBA00022692"/>
    </source>
</evidence>
<dbReference type="InterPro" id="IPR051533">
    <property type="entry name" value="WaaL-like"/>
</dbReference>
<organism evidence="8 9">
    <name type="scientific">Microbacterium caowuchunii</name>
    <dbReference type="NCBI Taxonomy" id="2614638"/>
    <lineage>
        <taxon>Bacteria</taxon>
        <taxon>Bacillati</taxon>
        <taxon>Actinomycetota</taxon>
        <taxon>Actinomycetes</taxon>
        <taxon>Micrococcales</taxon>
        <taxon>Microbacteriaceae</taxon>
        <taxon>Microbacterium</taxon>
    </lineage>
</organism>
<feature type="transmembrane region" description="Helical" evidence="6">
    <location>
        <begin position="132"/>
        <end position="151"/>
    </location>
</feature>
<dbReference type="AlphaFoldDB" id="A0A5N0TQ58"/>
<feature type="domain" description="O-antigen ligase-related" evidence="7">
    <location>
        <begin position="255"/>
        <end position="383"/>
    </location>
</feature>
<dbReference type="GO" id="GO:0016020">
    <property type="term" value="C:membrane"/>
    <property type="evidence" value="ECO:0007669"/>
    <property type="project" value="UniProtKB-SubCell"/>
</dbReference>
<feature type="transmembrane region" description="Helical" evidence="6">
    <location>
        <begin position="408"/>
        <end position="426"/>
    </location>
</feature>
<feature type="transmembrane region" description="Helical" evidence="6">
    <location>
        <begin position="367"/>
        <end position="388"/>
    </location>
</feature>
<reference evidence="9" key="1">
    <citation type="submission" date="2019-09" db="EMBL/GenBank/DDBJ databases">
        <title>Mumia zhuanghuii sp. nov. isolated from the intestinal contents of plateau pika (Ochotona curzoniae) in the Qinghai-Tibet plateau of China.</title>
        <authorList>
            <person name="Tian Z."/>
        </authorList>
    </citation>
    <scope>NUCLEOTIDE SEQUENCE [LARGE SCALE GENOMIC DNA]</scope>
    <source>
        <strain evidence="9">L-033</strain>
    </source>
</reference>
<feature type="transmembrane region" description="Helical" evidence="6">
    <location>
        <begin position="163"/>
        <end position="183"/>
    </location>
</feature>
<dbReference type="InterPro" id="IPR007016">
    <property type="entry name" value="O-antigen_ligase-rel_domated"/>
</dbReference>
<feature type="transmembrane region" description="Helical" evidence="6">
    <location>
        <begin position="98"/>
        <end position="120"/>
    </location>
</feature>
<evidence type="ECO:0000256" key="6">
    <source>
        <dbReference type="SAM" id="Phobius"/>
    </source>
</evidence>
<feature type="region of interest" description="Disordered" evidence="5">
    <location>
        <begin position="1"/>
        <end position="30"/>
    </location>
</feature>
<protein>
    <submittedName>
        <fullName evidence="8">O-antigen ligase family protein</fullName>
    </submittedName>
</protein>
<keyword evidence="8" id="KW-0436">Ligase</keyword>
<keyword evidence="9" id="KW-1185">Reference proteome</keyword>